<reference evidence="4 5" key="1">
    <citation type="journal article" date="2019" name="Int. J. Syst. Evol. Microbiol.">
        <title>The Global Catalogue of Microorganisms (GCM) 10K type strain sequencing project: providing services to taxonomists for standard genome sequencing and annotation.</title>
        <authorList>
            <consortium name="The Broad Institute Genomics Platform"/>
            <consortium name="The Broad Institute Genome Sequencing Center for Infectious Disease"/>
            <person name="Wu L."/>
            <person name="Ma J."/>
        </authorList>
    </citation>
    <scope>NUCLEOTIDE SEQUENCE [LARGE SCALE GENOMIC DNA]</scope>
    <source>
        <strain evidence="4 5">JCM 3367</strain>
    </source>
</reference>
<comment type="caution">
    <text evidence="4">The sequence shown here is derived from an EMBL/GenBank/DDBJ whole genome shotgun (WGS) entry which is preliminary data.</text>
</comment>
<dbReference type="Proteomes" id="UP001499978">
    <property type="component" value="Unassembled WGS sequence"/>
</dbReference>
<gene>
    <name evidence="4" type="ORF">GCM10010201_26470</name>
</gene>
<organism evidence="4 5">
    <name type="scientific">Pilimelia columellifera subsp. columellifera</name>
    <dbReference type="NCBI Taxonomy" id="706583"/>
    <lineage>
        <taxon>Bacteria</taxon>
        <taxon>Bacillati</taxon>
        <taxon>Actinomycetota</taxon>
        <taxon>Actinomycetes</taxon>
        <taxon>Micromonosporales</taxon>
        <taxon>Micromonosporaceae</taxon>
        <taxon>Pilimelia</taxon>
    </lineage>
</organism>
<evidence type="ECO:0000256" key="2">
    <source>
        <dbReference type="ARBA" id="ARBA00023002"/>
    </source>
</evidence>
<dbReference type="Gene3D" id="1.10.3660.10">
    <property type="entry name" value="6-phosphogluconate dehydrogenase C-terminal like domain"/>
    <property type="match status" value="1"/>
</dbReference>
<dbReference type="Gene3D" id="3.40.50.720">
    <property type="entry name" value="NAD(P)-binding Rossmann-like Domain"/>
    <property type="match status" value="1"/>
</dbReference>
<keyword evidence="5" id="KW-1185">Reference proteome</keyword>
<dbReference type="InterPro" id="IPR046825">
    <property type="entry name" value="PDH_C"/>
</dbReference>
<dbReference type="InterPro" id="IPR050812">
    <property type="entry name" value="Preph/Arog_dehydrog"/>
</dbReference>
<comment type="similarity">
    <text evidence="1">Belongs to the prephenate/arogenate dehydrogenase family.</text>
</comment>
<evidence type="ECO:0000313" key="5">
    <source>
        <dbReference type="Proteomes" id="UP001499978"/>
    </source>
</evidence>
<dbReference type="SUPFAM" id="SSF51735">
    <property type="entry name" value="NAD(P)-binding Rossmann-fold domains"/>
    <property type="match status" value="1"/>
</dbReference>
<dbReference type="PANTHER" id="PTHR21363">
    <property type="entry name" value="PREPHENATE DEHYDROGENASE"/>
    <property type="match status" value="1"/>
</dbReference>
<dbReference type="InterPro" id="IPR036291">
    <property type="entry name" value="NAD(P)-bd_dom_sf"/>
</dbReference>
<keyword evidence="2" id="KW-0560">Oxidoreductase</keyword>
<sequence length="280" mass="28545">MSLRIAVVGAGLIGGAIALRLRDRGAAARVWDRDRATRTAVAAAGLACGHDLADTVATADIVVLAVPLPALPDLLDEVMALARPDAVVTDVGSAKTAVTARARDRRYERFVAGHPMAGGPRAGFDPEAASLLVGAAWALDDDSADPAAYRRVADLLARHFDARIVPVSAGRHDAAVALVSHLPHLLAAVLANTAAPDQIAQLLAAGSYRRATASAASAPCRSAAMVWENRDAVRAALRAFAAALADADLALQAPDDAAICAVFASAHAALTASPASARLG</sequence>
<evidence type="ECO:0000259" key="3">
    <source>
        <dbReference type="PROSITE" id="PS51176"/>
    </source>
</evidence>
<dbReference type="RefSeq" id="WP_344172817.1">
    <property type="nucleotide sequence ID" value="NZ_BAAARY010000012.1"/>
</dbReference>
<dbReference type="InterPro" id="IPR008927">
    <property type="entry name" value="6-PGluconate_DH-like_C_sf"/>
</dbReference>
<dbReference type="InterPro" id="IPR046826">
    <property type="entry name" value="PDH_N"/>
</dbReference>
<dbReference type="SUPFAM" id="SSF48179">
    <property type="entry name" value="6-phosphogluconate dehydrogenase C-terminal domain-like"/>
    <property type="match status" value="1"/>
</dbReference>
<feature type="domain" description="Prephenate/arogenate dehydrogenase" evidence="3">
    <location>
        <begin position="3"/>
        <end position="280"/>
    </location>
</feature>
<evidence type="ECO:0000256" key="1">
    <source>
        <dbReference type="ARBA" id="ARBA00007964"/>
    </source>
</evidence>
<dbReference type="PANTHER" id="PTHR21363:SF0">
    <property type="entry name" value="PREPHENATE DEHYDROGENASE [NADP(+)]"/>
    <property type="match status" value="1"/>
</dbReference>
<dbReference type="Pfam" id="PF02153">
    <property type="entry name" value="PDH_N"/>
    <property type="match status" value="1"/>
</dbReference>
<evidence type="ECO:0000313" key="4">
    <source>
        <dbReference type="EMBL" id="GAA2526428.1"/>
    </source>
</evidence>
<dbReference type="EMBL" id="BAAARY010000012">
    <property type="protein sequence ID" value="GAA2526428.1"/>
    <property type="molecule type" value="Genomic_DNA"/>
</dbReference>
<proteinExistence type="inferred from homology"/>
<protein>
    <recommendedName>
        <fullName evidence="3">Prephenate/arogenate dehydrogenase domain-containing protein</fullName>
    </recommendedName>
</protein>
<name>A0ABN3NLU0_9ACTN</name>
<dbReference type="InterPro" id="IPR003099">
    <property type="entry name" value="Prephen_DH"/>
</dbReference>
<dbReference type="Pfam" id="PF20463">
    <property type="entry name" value="PDH_C"/>
    <property type="match status" value="1"/>
</dbReference>
<dbReference type="PROSITE" id="PS51176">
    <property type="entry name" value="PDH_ADH"/>
    <property type="match status" value="1"/>
</dbReference>
<accession>A0ABN3NLU0</accession>